<dbReference type="GO" id="GO:0016020">
    <property type="term" value="C:membrane"/>
    <property type="evidence" value="ECO:0007669"/>
    <property type="project" value="UniProtKB-SubCell"/>
</dbReference>
<evidence type="ECO:0000256" key="1">
    <source>
        <dbReference type="ARBA" id="ARBA00004167"/>
    </source>
</evidence>
<evidence type="ECO:0000256" key="9">
    <source>
        <dbReference type="SAM" id="Phobius"/>
    </source>
</evidence>
<evidence type="ECO:0000256" key="2">
    <source>
        <dbReference type="ARBA" id="ARBA00022692"/>
    </source>
</evidence>
<feature type="compositionally biased region" description="Polar residues" evidence="8">
    <location>
        <begin position="285"/>
        <end position="295"/>
    </location>
</feature>
<evidence type="ECO:0000256" key="4">
    <source>
        <dbReference type="ARBA" id="ARBA00023026"/>
    </source>
</evidence>
<feature type="region of interest" description="Disordered" evidence="8">
    <location>
        <begin position="1"/>
        <end position="35"/>
    </location>
</feature>
<dbReference type="STRING" id="515849.A0A090CA09"/>
<keyword evidence="2 9" id="KW-0812">Transmembrane</keyword>
<keyword evidence="3 9" id="KW-1133">Transmembrane helix</keyword>
<dbReference type="Proteomes" id="UP000001197">
    <property type="component" value="Chromosome 1"/>
</dbReference>
<evidence type="ECO:0008006" key="12">
    <source>
        <dbReference type="Google" id="ProtNLM"/>
    </source>
</evidence>
<evidence type="ECO:0000256" key="3">
    <source>
        <dbReference type="ARBA" id="ARBA00022989"/>
    </source>
</evidence>
<evidence type="ECO:0000313" key="11">
    <source>
        <dbReference type="Proteomes" id="UP000001197"/>
    </source>
</evidence>
<evidence type="ECO:0000256" key="5">
    <source>
        <dbReference type="ARBA" id="ARBA00023136"/>
    </source>
</evidence>
<dbReference type="AlphaFoldDB" id="A0A090CA09"/>
<evidence type="ECO:0000256" key="7">
    <source>
        <dbReference type="ARBA" id="ARBA00035112"/>
    </source>
</evidence>
<reference evidence="10 11" key="1">
    <citation type="journal article" date="2008" name="Genome Biol.">
        <title>The genome sequence of the model ascomycete fungus Podospora anserina.</title>
        <authorList>
            <person name="Espagne E."/>
            <person name="Lespinet O."/>
            <person name="Malagnac F."/>
            <person name="Da Silva C."/>
            <person name="Jaillon O."/>
            <person name="Porcel B.M."/>
            <person name="Couloux A."/>
            <person name="Aury J.-M."/>
            <person name="Segurens B."/>
            <person name="Poulain J."/>
            <person name="Anthouard V."/>
            <person name="Grossetete S."/>
            <person name="Khalili H."/>
            <person name="Coppin E."/>
            <person name="Dequard-Chablat M."/>
            <person name="Picard M."/>
            <person name="Contamine V."/>
            <person name="Arnaise S."/>
            <person name="Bourdais A."/>
            <person name="Berteaux-Lecellier V."/>
            <person name="Gautheret D."/>
            <person name="de Vries R.P."/>
            <person name="Battaglia E."/>
            <person name="Coutinho P.M."/>
            <person name="Danchin E.G.J."/>
            <person name="Henrissat B."/>
            <person name="El Khoury R."/>
            <person name="Sainsard-Chanet A."/>
            <person name="Boivin A."/>
            <person name="Pinan-Lucarre B."/>
            <person name="Sellem C.H."/>
            <person name="Debuchy R."/>
            <person name="Wincker P."/>
            <person name="Weissenbach J."/>
            <person name="Silar P."/>
        </authorList>
    </citation>
    <scope>NUCLEOTIDE SEQUENCE [LARGE SCALE GENOMIC DNA]</scope>
    <source>
        <strain evidence="11">S / ATCC MYA-4624 / DSM 980 / FGSC 10383</strain>
    </source>
</reference>
<sequence length="317" mass="35517">MMSSLDEKPHYTPLLSQLPSNHQRDHDGESLTPPPPPYVDESLIWKRRFYTLLVSSVTVILSLTAAFTYHYTSYPKSYSSTCPILPTTGDNPEVKIPFLKIAPAPVTYTNKFMNTDPDTSKFLGEPRPELDKAWHDLLDGTLIYFSEDELKKAGNAVSISREGGGYVGGLGVSHSLHCLKRIKQYLHPTYYYPDISTTPGNETWSDLTSHVDHCLESLRQLVLCTADTNVYTLHWTDHSTLKPSVKVPQPNVCVDWKPLHRWMKGRGVGFREMVHPASHHFGQKKPSSSVASEPTATPEEEKSGKEAEVVTGSEYDS</sequence>
<keyword evidence="6" id="KW-0325">Glycoprotein</keyword>
<evidence type="ECO:0000256" key="6">
    <source>
        <dbReference type="ARBA" id="ARBA00023180"/>
    </source>
</evidence>
<feature type="transmembrane region" description="Helical" evidence="9">
    <location>
        <begin position="49"/>
        <end position="71"/>
    </location>
</feature>
<reference evidence="11" key="2">
    <citation type="journal article" date="2014" name="Genetics">
        <title>Maintaining two mating types: Structure of the mating type locus and its role in heterokaryosis in Podospora anserina.</title>
        <authorList>
            <person name="Grognet P."/>
            <person name="Bidard F."/>
            <person name="Kuchly C."/>
            <person name="Tong L.C.H."/>
            <person name="Coppin E."/>
            <person name="Benkhali J.A."/>
            <person name="Couloux A."/>
            <person name="Wincker P."/>
            <person name="Debuchy R."/>
            <person name="Silar P."/>
        </authorList>
    </citation>
    <scope>GENOME REANNOTATION</scope>
    <source>
        <strain evidence="11">S / ATCC MYA-4624 / DSM 980 / FGSC 10383</strain>
    </source>
</reference>
<keyword evidence="5 9" id="KW-0472">Membrane</keyword>
<protein>
    <recommendedName>
        <fullName evidence="12">Tat pathway signal sequence</fullName>
    </recommendedName>
</protein>
<evidence type="ECO:0000313" key="10">
    <source>
        <dbReference type="EMBL" id="CDP23760.1"/>
    </source>
</evidence>
<keyword evidence="11" id="KW-1185">Reference proteome</keyword>
<dbReference type="InterPro" id="IPR021765">
    <property type="entry name" value="UstYa-like"/>
</dbReference>
<dbReference type="InParanoid" id="A0A090CA09"/>
<feature type="region of interest" description="Disordered" evidence="8">
    <location>
        <begin position="278"/>
        <end position="317"/>
    </location>
</feature>
<feature type="compositionally biased region" description="Basic and acidic residues" evidence="8">
    <location>
        <begin position="299"/>
        <end position="308"/>
    </location>
</feature>
<dbReference type="EMBL" id="FO904936">
    <property type="protein sequence ID" value="CDP23760.1"/>
    <property type="molecule type" value="Genomic_DNA"/>
</dbReference>
<organism evidence="10 11">
    <name type="scientific">Podospora anserina (strain S / ATCC MYA-4624 / DSM 980 / FGSC 10383)</name>
    <name type="common">Pleurage anserina</name>
    <dbReference type="NCBI Taxonomy" id="515849"/>
    <lineage>
        <taxon>Eukaryota</taxon>
        <taxon>Fungi</taxon>
        <taxon>Dikarya</taxon>
        <taxon>Ascomycota</taxon>
        <taxon>Pezizomycotina</taxon>
        <taxon>Sordariomycetes</taxon>
        <taxon>Sordariomycetidae</taxon>
        <taxon>Sordariales</taxon>
        <taxon>Podosporaceae</taxon>
        <taxon>Podospora</taxon>
        <taxon>Podospora anserina</taxon>
    </lineage>
</organism>
<keyword evidence="4" id="KW-0843">Virulence</keyword>
<feature type="compositionally biased region" description="Basic and acidic residues" evidence="8">
    <location>
        <begin position="1"/>
        <end position="10"/>
    </location>
</feature>
<dbReference type="PANTHER" id="PTHR33365:SF7">
    <property type="entry name" value="TAT PATHWAY SIGNAL SEQUENCE"/>
    <property type="match status" value="1"/>
</dbReference>
<comment type="subcellular location">
    <subcellularLocation>
        <location evidence="1">Membrane</location>
        <topology evidence="1">Single-pass membrane protein</topology>
    </subcellularLocation>
</comment>
<dbReference type="eggNOG" id="ENOG502T1QG">
    <property type="taxonomic scope" value="Eukaryota"/>
</dbReference>
<evidence type="ECO:0000256" key="8">
    <source>
        <dbReference type="SAM" id="MobiDB-lite"/>
    </source>
</evidence>
<proteinExistence type="inferred from homology"/>
<name>A0A090CA09_PODAN</name>
<dbReference type="Pfam" id="PF11807">
    <property type="entry name" value="UstYa"/>
    <property type="match status" value="1"/>
</dbReference>
<comment type="similarity">
    <text evidence="7">Belongs to the ustYa family.</text>
</comment>
<dbReference type="PANTHER" id="PTHR33365">
    <property type="entry name" value="YALI0B05434P"/>
    <property type="match status" value="1"/>
</dbReference>
<dbReference type="GO" id="GO:0043386">
    <property type="term" value="P:mycotoxin biosynthetic process"/>
    <property type="evidence" value="ECO:0007669"/>
    <property type="project" value="InterPro"/>
</dbReference>
<accession>A0A090CA09</accession>